<dbReference type="Proteomes" id="UP000007882">
    <property type="component" value="Chromosome"/>
</dbReference>
<reference evidence="2 3" key="1">
    <citation type="submission" date="2012-02" db="EMBL/GenBank/DDBJ databases">
        <title>Complete genome sequence of Actinoplanes missouriensis 431 (= NBRC 102363).</title>
        <authorList>
            <person name="Ohnishi Y."/>
            <person name="Ishikawa J."/>
            <person name="Sekine M."/>
            <person name="Hosoyama A."/>
            <person name="Harada T."/>
            <person name="Narita H."/>
            <person name="Hata T."/>
            <person name="Konno Y."/>
            <person name="Tutikane K."/>
            <person name="Fujita N."/>
            <person name="Horinouchi S."/>
            <person name="Hayakawa M."/>
        </authorList>
    </citation>
    <scope>NUCLEOTIDE SEQUENCE [LARGE SCALE GENOMIC DNA]</scope>
    <source>
        <strain evidence="3">ATCC 14538 / DSM 43046 / CBS 188.64 / JCM 3121 / NBRC 102363 / NCIMB 12654 / NRRL B-3342 / UNCC 431</strain>
    </source>
</reference>
<evidence type="ECO:0000313" key="2">
    <source>
        <dbReference type="EMBL" id="BAL92164.1"/>
    </source>
</evidence>
<proteinExistence type="predicted"/>
<dbReference type="HOGENOM" id="CLU_1052241_0_0_11"/>
<accession>I0HGM7</accession>
<feature type="region of interest" description="Disordered" evidence="1">
    <location>
        <begin position="1"/>
        <end position="28"/>
    </location>
</feature>
<dbReference type="PATRIC" id="fig|512565.3.peg.6947"/>
<evidence type="ECO:0000256" key="1">
    <source>
        <dbReference type="SAM" id="MobiDB-lite"/>
    </source>
</evidence>
<sequence length="264" mass="27868">MYEETLPRPGTAVSSDIVRSSPGGYPRHSELGLAAEEAIGAAIAAAGQPGEWARSSRGDGEMSVAPAGVAPATLLATALPRLAAALVRYNGNKTKEHQLRLRLGLDSGDIQVDARGVPRGGDPLVIAARLQEHPANREAMTAVPDAPICALVSDTVYQRAVPYRALGLDPRHFRRLELRIEGREQIAWLYLPGFEPPDVDGAVRAQVAHEVVRAPAADEAGRAPVGDPKPKPAAPPGGVRIKRSSGIIVGDYGTVHQYRGGAEE</sequence>
<gene>
    <name evidence="2" type="ordered locus">AMIS_69440</name>
</gene>
<dbReference type="EMBL" id="AP012319">
    <property type="protein sequence ID" value="BAL92164.1"/>
    <property type="molecule type" value="Genomic_DNA"/>
</dbReference>
<keyword evidence="3" id="KW-1185">Reference proteome</keyword>
<protein>
    <submittedName>
        <fullName evidence="2">Uncharacterized protein</fullName>
    </submittedName>
</protein>
<name>I0HGM7_ACTM4</name>
<dbReference type="OrthoDB" id="4149396at2"/>
<organism evidence="2 3">
    <name type="scientific">Actinoplanes missouriensis (strain ATCC 14538 / DSM 43046 / CBS 188.64 / JCM 3121 / NBRC 102363 / NCIMB 12654 / NRRL B-3342 / UNCC 431)</name>
    <dbReference type="NCBI Taxonomy" id="512565"/>
    <lineage>
        <taxon>Bacteria</taxon>
        <taxon>Bacillati</taxon>
        <taxon>Actinomycetota</taxon>
        <taxon>Actinomycetes</taxon>
        <taxon>Micromonosporales</taxon>
        <taxon>Micromonosporaceae</taxon>
        <taxon>Actinoplanes</taxon>
    </lineage>
</organism>
<dbReference type="eggNOG" id="COG2114">
    <property type="taxonomic scope" value="Bacteria"/>
</dbReference>
<dbReference type="AlphaFoldDB" id="I0HGM7"/>
<dbReference type="KEGG" id="ams:AMIS_69440"/>
<dbReference type="STRING" id="512565.AMIS_69440"/>
<feature type="region of interest" description="Disordered" evidence="1">
    <location>
        <begin position="218"/>
        <end position="241"/>
    </location>
</feature>
<dbReference type="SUPFAM" id="SSF55073">
    <property type="entry name" value="Nucleotide cyclase"/>
    <property type="match status" value="1"/>
</dbReference>
<dbReference type="InterPro" id="IPR029787">
    <property type="entry name" value="Nucleotide_cyclase"/>
</dbReference>
<evidence type="ECO:0000313" key="3">
    <source>
        <dbReference type="Proteomes" id="UP000007882"/>
    </source>
</evidence>
<dbReference type="RefSeq" id="WP_014447049.1">
    <property type="nucleotide sequence ID" value="NC_017093.1"/>
</dbReference>